<organism evidence="1 2">
    <name type="scientific">Neokomagataea thailandica NBRC 106555</name>
    <dbReference type="NCBI Taxonomy" id="1223520"/>
    <lineage>
        <taxon>Bacteria</taxon>
        <taxon>Pseudomonadati</taxon>
        <taxon>Pseudomonadota</taxon>
        <taxon>Alphaproteobacteria</taxon>
        <taxon>Acetobacterales</taxon>
        <taxon>Acetobacteraceae</taxon>
        <taxon>Neokomagataea</taxon>
    </lineage>
</organism>
<accession>A0ABQ0QS97</accession>
<dbReference type="Proteomes" id="UP001062632">
    <property type="component" value="Unassembled WGS sequence"/>
</dbReference>
<gene>
    <name evidence="1" type="ORF">AA106555_1895</name>
</gene>
<comment type="caution">
    <text evidence="1">The sequence shown here is derived from an EMBL/GenBank/DDBJ whole genome shotgun (WGS) entry which is preliminary data.</text>
</comment>
<proteinExistence type="predicted"/>
<reference evidence="1 2" key="1">
    <citation type="submission" date="2013-04" db="EMBL/GenBank/DDBJ databases">
        <title>The genome sequencing project of 58 acetic acid bacteria.</title>
        <authorList>
            <person name="Okamoto-Kainuma A."/>
            <person name="Ishikawa M."/>
            <person name="Umino S."/>
            <person name="Koizumi Y."/>
            <person name="Shiwa Y."/>
            <person name="Yoshikawa H."/>
            <person name="Matsutani M."/>
            <person name="Matsushita K."/>
        </authorList>
    </citation>
    <scope>NUCLEOTIDE SEQUENCE [LARGE SCALE GENOMIC DNA]</scope>
    <source>
        <strain evidence="1 2">NBRC 106555</strain>
    </source>
</reference>
<dbReference type="EMBL" id="BAQC01000087">
    <property type="protein sequence ID" value="GBR54996.1"/>
    <property type="molecule type" value="Genomic_DNA"/>
</dbReference>
<protein>
    <submittedName>
        <fullName evidence="1">Uncharacterized protein</fullName>
    </submittedName>
</protein>
<name>A0ABQ0QS97_9PROT</name>
<sequence length="263" mass="28040">MVPRNAKNLPEPLGRPWAVRKKVAATVSVLQRGAGVQIVFPSDGSEPAGVVGVAVSGGQAAVYAVTATDTPDGVAHALADQLAALGVLNITAENGYLSISDNLLLGRASGYGESVRTVRRQTQRYRLTVWTADTSVREVLGDTIDTALAEMSWLVLADGGQAQIVFAGVEDVDTMQTETLYRRDYFYDIQFDTEDVKWSADLNFIGGHFTQGIDGSWGTKIASIQPEIIENALGAVQRAAAVGGAADVYEGLYIDEFGTVKEK</sequence>
<keyword evidence="2" id="KW-1185">Reference proteome</keyword>
<evidence type="ECO:0000313" key="2">
    <source>
        <dbReference type="Proteomes" id="UP001062632"/>
    </source>
</evidence>
<evidence type="ECO:0000313" key="1">
    <source>
        <dbReference type="EMBL" id="GBR54996.1"/>
    </source>
</evidence>